<feature type="transmembrane region" description="Helical" evidence="5">
    <location>
        <begin position="97"/>
        <end position="118"/>
    </location>
</feature>
<dbReference type="InterPro" id="IPR011701">
    <property type="entry name" value="MFS"/>
</dbReference>
<evidence type="ECO:0000313" key="8">
    <source>
        <dbReference type="Proteomes" id="UP000030624"/>
    </source>
</evidence>
<sequence length="387" mass="42434">MVSVRKTLLLAGLVLITFASQAIWVTFSPVTTLVARNLGVSAELVGYLAVTYPLFFLILTVPSGILLDRNFRLWLLFGTVMTFIGGAGRLLDYTNYFWLLLCQLFSATGQPFLLNAFVPFASRMYAERRSVVISVLSLSMYLGTVFSLLVGYEFYADGGLFALISPPAMLSAIGFALFVSGYRVLDSVSVDQRAFRFSDVVGRKDLWIIGIILGLGVAAFDNLATWLQPALESVKLGEIAGDAVAVSIVLGLVGVALIPGFISAKNARTRYMRCVVPLIAGFFVILAILPSKLLVFVFLGLAGLLMLPAYPLIMDWIGYFHEKRIQGSATGFVGLVSRAISVMLMFIAPYFIYSARAYFTFLASVVTIAFVFTMILPDDRKMEKNHS</sequence>
<dbReference type="GO" id="GO:0016020">
    <property type="term" value="C:membrane"/>
    <property type="evidence" value="ECO:0007669"/>
    <property type="project" value="UniProtKB-SubCell"/>
</dbReference>
<comment type="subcellular location">
    <subcellularLocation>
        <location evidence="1">Membrane</location>
        <topology evidence="1">Multi-pass membrane protein</topology>
    </subcellularLocation>
</comment>
<feature type="transmembrane region" description="Helical" evidence="5">
    <location>
        <begin position="271"/>
        <end position="289"/>
    </location>
</feature>
<dbReference type="InterPro" id="IPR049680">
    <property type="entry name" value="FLVCR1-2_SLC49-like"/>
</dbReference>
<dbReference type="EMBL" id="CP009552">
    <property type="protein sequence ID" value="AIY91202.1"/>
    <property type="molecule type" value="Genomic_DNA"/>
</dbReference>
<keyword evidence="4 5" id="KW-0472">Membrane</keyword>
<feature type="transmembrane region" description="Helical" evidence="5">
    <location>
        <begin position="295"/>
        <end position="317"/>
    </location>
</feature>
<feature type="transmembrane region" description="Helical" evidence="5">
    <location>
        <begin position="130"/>
        <end position="152"/>
    </location>
</feature>
<feature type="transmembrane region" description="Helical" evidence="5">
    <location>
        <begin position="358"/>
        <end position="376"/>
    </location>
</feature>
<dbReference type="InterPro" id="IPR036259">
    <property type="entry name" value="MFS_trans_sf"/>
</dbReference>
<dbReference type="GeneID" id="24798744"/>
<dbReference type="SUPFAM" id="SSF103473">
    <property type="entry name" value="MFS general substrate transporter"/>
    <property type="match status" value="1"/>
</dbReference>
<accession>A0A0A7GJR1</accession>
<dbReference type="PANTHER" id="PTHR10924:SF6">
    <property type="entry name" value="SOLUTE CARRIER FAMILY 49 MEMBER A3"/>
    <property type="match status" value="1"/>
</dbReference>
<feature type="domain" description="Major facilitator superfamily (MFS) profile" evidence="6">
    <location>
        <begin position="5"/>
        <end position="381"/>
    </location>
</feature>
<dbReference type="NCBIfam" id="TIGR00903">
    <property type="entry name" value="2A0129"/>
    <property type="match status" value="1"/>
</dbReference>
<dbReference type="InterPro" id="IPR020846">
    <property type="entry name" value="MFS_dom"/>
</dbReference>
<evidence type="ECO:0000256" key="5">
    <source>
        <dbReference type="SAM" id="Phobius"/>
    </source>
</evidence>
<gene>
    <name evidence="7" type="ORF">GACE_2181</name>
</gene>
<name>A0A0A7GJR1_GEOAI</name>
<dbReference type="PROSITE" id="PS00216">
    <property type="entry name" value="SUGAR_TRANSPORT_1"/>
    <property type="match status" value="1"/>
</dbReference>
<dbReference type="Pfam" id="PF07690">
    <property type="entry name" value="MFS_1"/>
    <property type="match status" value="1"/>
</dbReference>
<feature type="transmembrane region" description="Helical" evidence="5">
    <location>
        <begin position="206"/>
        <end position="227"/>
    </location>
</feature>
<reference evidence="7 8" key="1">
    <citation type="journal article" date="2015" name="Appl. Environ. Microbiol.">
        <title>The Geoglobus acetivorans genome: Fe(III) reduction, acetate utilization, autotrophic growth, and degradation of aromatic compounds in a hyperthermophilic archaeon.</title>
        <authorList>
            <person name="Mardanov A.V."/>
            <person name="Slododkina G.B."/>
            <person name="Slobodkin A.I."/>
            <person name="Beletsky A.V."/>
            <person name="Gavrilov S.N."/>
            <person name="Kublanov I.V."/>
            <person name="Bonch-Osmolovskaya E.A."/>
            <person name="Skryabin K.G."/>
            <person name="Ravin N.V."/>
        </authorList>
    </citation>
    <scope>NUCLEOTIDE SEQUENCE [LARGE SCALE GENOMIC DNA]</scope>
    <source>
        <strain evidence="7 8">SBH6</strain>
    </source>
</reference>
<evidence type="ECO:0000259" key="6">
    <source>
        <dbReference type="PROSITE" id="PS50850"/>
    </source>
</evidence>
<dbReference type="AlphaFoldDB" id="A0A0A7GJR1"/>
<evidence type="ECO:0000256" key="2">
    <source>
        <dbReference type="ARBA" id="ARBA00022692"/>
    </source>
</evidence>
<keyword evidence="3 5" id="KW-1133">Transmembrane helix</keyword>
<dbReference type="PROSITE" id="PS50850">
    <property type="entry name" value="MFS"/>
    <property type="match status" value="1"/>
</dbReference>
<feature type="transmembrane region" description="Helical" evidence="5">
    <location>
        <begin position="73"/>
        <end position="91"/>
    </location>
</feature>
<feature type="transmembrane region" description="Helical" evidence="5">
    <location>
        <begin position="239"/>
        <end position="259"/>
    </location>
</feature>
<feature type="transmembrane region" description="Helical" evidence="5">
    <location>
        <begin position="329"/>
        <end position="352"/>
    </location>
</feature>
<evidence type="ECO:0000313" key="7">
    <source>
        <dbReference type="EMBL" id="AIY91202.1"/>
    </source>
</evidence>
<evidence type="ECO:0000256" key="4">
    <source>
        <dbReference type="ARBA" id="ARBA00023136"/>
    </source>
</evidence>
<dbReference type="GO" id="GO:0022857">
    <property type="term" value="F:transmembrane transporter activity"/>
    <property type="evidence" value="ECO:0007669"/>
    <property type="project" value="InterPro"/>
</dbReference>
<dbReference type="Gene3D" id="1.20.1250.20">
    <property type="entry name" value="MFS general substrate transporter like domains"/>
    <property type="match status" value="2"/>
</dbReference>
<dbReference type="KEGG" id="gac:GACE_2181"/>
<feature type="transmembrane region" description="Helical" evidence="5">
    <location>
        <begin position="46"/>
        <end position="66"/>
    </location>
</feature>
<feature type="transmembrane region" description="Helical" evidence="5">
    <location>
        <begin position="164"/>
        <end position="185"/>
    </location>
</feature>
<dbReference type="RefSeq" id="WP_048093325.1">
    <property type="nucleotide sequence ID" value="NZ_CP009552.1"/>
</dbReference>
<evidence type="ECO:0000256" key="3">
    <source>
        <dbReference type="ARBA" id="ARBA00022989"/>
    </source>
</evidence>
<dbReference type="Proteomes" id="UP000030624">
    <property type="component" value="Chromosome"/>
</dbReference>
<dbReference type="HOGENOM" id="CLU_712912_0_0_2"/>
<dbReference type="PANTHER" id="PTHR10924">
    <property type="entry name" value="MAJOR FACILITATOR SUPERFAMILY PROTEIN-RELATED"/>
    <property type="match status" value="1"/>
</dbReference>
<evidence type="ECO:0000256" key="1">
    <source>
        <dbReference type="ARBA" id="ARBA00004141"/>
    </source>
</evidence>
<organism evidence="7 8">
    <name type="scientific">Geoglobus acetivorans</name>
    <dbReference type="NCBI Taxonomy" id="565033"/>
    <lineage>
        <taxon>Archaea</taxon>
        <taxon>Methanobacteriati</taxon>
        <taxon>Methanobacteriota</taxon>
        <taxon>Archaeoglobi</taxon>
        <taxon>Archaeoglobales</taxon>
        <taxon>Archaeoglobaceae</taxon>
        <taxon>Geoglobus</taxon>
    </lineage>
</organism>
<dbReference type="STRING" id="565033.GACE_2181"/>
<dbReference type="InterPro" id="IPR005829">
    <property type="entry name" value="Sugar_transporter_CS"/>
</dbReference>
<keyword evidence="2 5" id="KW-0812">Transmembrane</keyword>
<dbReference type="eggNOG" id="arCOG00130">
    <property type="taxonomic scope" value="Archaea"/>
</dbReference>
<dbReference type="InterPro" id="IPR005277">
    <property type="entry name" value="Uncharacterised_MSF4"/>
</dbReference>
<proteinExistence type="predicted"/>
<protein>
    <recommendedName>
        <fullName evidence="6">Major facilitator superfamily (MFS) profile domain-containing protein</fullName>
    </recommendedName>
</protein>